<gene>
    <name evidence="1" type="ORF">K1T71_003623</name>
</gene>
<proteinExistence type="predicted"/>
<keyword evidence="2" id="KW-1185">Reference proteome</keyword>
<evidence type="ECO:0000313" key="1">
    <source>
        <dbReference type="EMBL" id="KAJ0180219.1"/>
    </source>
</evidence>
<evidence type="ECO:0000313" key="2">
    <source>
        <dbReference type="Proteomes" id="UP000824533"/>
    </source>
</evidence>
<accession>A0ACC1D8Y6</accession>
<dbReference type="EMBL" id="CM034392">
    <property type="protein sequence ID" value="KAJ0180219.1"/>
    <property type="molecule type" value="Genomic_DNA"/>
</dbReference>
<reference evidence="1 2" key="1">
    <citation type="journal article" date="2021" name="Front. Genet.">
        <title>Chromosome-Level Genome Assembly Reveals Significant Gene Expansion in the Toll and IMD Signaling Pathways of Dendrolimus kikuchii.</title>
        <authorList>
            <person name="Zhou J."/>
            <person name="Wu P."/>
            <person name="Xiong Z."/>
            <person name="Liu N."/>
            <person name="Zhao N."/>
            <person name="Ji M."/>
            <person name="Qiu Y."/>
            <person name="Yang B."/>
        </authorList>
    </citation>
    <scope>NUCLEOTIDE SEQUENCE [LARGE SCALE GENOMIC DNA]</scope>
    <source>
        <strain evidence="1">Ann1</strain>
    </source>
</reference>
<organism evidence="1 2">
    <name type="scientific">Dendrolimus kikuchii</name>
    <dbReference type="NCBI Taxonomy" id="765133"/>
    <lineage>
        <taxon>Eukaryota</taxon>
        <taxon>Metazoa</taxon>
        <taxon>Ecdysozoa</taxon>
        <taxon>Arthropoda</taxon>
        <taxon>Hexapoda</taxon>
        <taxon>Insecta</taxon>
        <taxon>Pterygota</taxon>
        <taxon>Neoptera</taxon>
        <taxon>Endopterygota</taxon>
        <taxon>Lepidoptera</taxon>
        <taxon>Glossata</taxon>
        <taxon>Ditrysia</taxon>
        <taxon>Bombycoidea</taxon>
        <taxon>Lasiocampidae</taxon>
        <taxon>Dendrolimus</taxon>
    </lineage>
</organism>
<name>A0ACC1D8Y6_9NEOP</name>
<sequence length="457" mass="52501">MQDSHRDAIRSNFVSLVERTDLQSMVDVLLEKGVFSPLMIEPYLDTNQTSRERKRKFYRDIMRRGPQAFDLLVEALLEMGHWDLVRDLDPNTSYQIPESRPTLNPGRSFSHSPSDKFVSISAEKNKTKIEVQKSGLASSPPPAPGNDNEKKSDNNNDTIDENPIPCFVVEKSKKFVDDDDTKDIKLYRTRGRNRGILVVFSYIQFKNNIASYRSGADVDCDKLKYLFSEFGFNVLSYKNLTLEETKDTLKQLKQVLVNVESVFIVVSSHGYERSDTSDTDIRCSDGRLISLYQVIDYFSNRNLPNITDVPKVFIFQICRGSKEEWMLENSPKQPPEMVMPEERVAIDGTPDASGLQRGSRQSEDSASYEQHITRPYSNILIAHSTLPGFVSYRDPEGGSWYIQVLCEVFAERAHDCHVDKLFVLVDERLRDKFNLQTSSIDRWGFNKRLYLHPGLFE</sequence>
<dbReference type="Proteomes" id="UP000824533">
    <property type="component" value="Linkage Group LG06"/>
</dbReference>
<comment type="caution">
    <text evidence="1">The sequence shown here is derived from an EMBL/GenBank/DDBJ whole genome shotgun (WGS) entry which is preliminary data.</text>
</comment>
<protein>
    <submittedName>
        <fullName evidence="1">Uncharacterized protein</fullName>
    </submittedName>
</protein>